<keyword evidence="6" id="KW-0325">Glycoprotein</keyword>
<evidence type="ECO:0000313" key="9">
    <source>
        <dbReference type="EMBL" id="CAK0822648.1"/>
    </source>
</evidence>
<keyword evidence="3" id="KW-0732">Signal</keyword>
<dbReference type="Pfam" id="PF19028">
    <property type="entry name" value="TSP1_spondin"/>
    <property type="match status" value="1"/>
</dbReference>
<proteinExistence type="predicted"/>
<keyword evidence="5" id="KW-1015">Disulfide bond</keyword>
<dbReference type="EMBL" id="CAUYUJ010008025">
    <property type="protein sequence ID" value="CAK0822648.1"/>
    <property type="molecule type" value="Genomic_DNA"/>
</dbReference>
<name>A0ABN9RTK8_9DINO</name>
<feature type="domain" description="VWFA" evidence="8">
    <location>
        <begin position="614"/>
        <end position="803"/>
    </location>
</feature>
<reference evidence="9" key="1">
    <citation type="submission" date="2023-10" db="EMBL/GenBank/DDBJ databases">
        <authorList>
            <person name="Chen Y."/>
            <person name="Shah S."/>
            <person name="Dougan E. K."/>
            <person name="Thang M."/>
            <person name="Chan C."/>
        </authorList>
    </citation>
    <scope>NUCLEOTIDE SEQUENCE [LARGE SCALE GENOMIC DNA]</scope>
</reference>
<sequence>MSMGKVVGEAAKDVNLTEAERRLSGQLPDDIKALLRVGGSKRVKTSGTTTAKGEFSEESLAKARTYLNGMVEKSVDDLDKVTIECKEFEERNRETFSQVSNDIKRISGQISDLRRKQIGSNEEIREQSRMHKETISEKEAVALRCHQTSLEKAADLKLKEDDLAVFDFILAATKCTDDEETAEFVQLRKHNHSSQGMSVCSTQKGELELFFNDPKVQRRFEKLLTPSARKTIHKLLGKAATQHGSFVELRSEEWEQSSNFTTTTPVVPTITQPDAPVRETADQGGQWKKCVNGKPDCGLLHDTMAIEWGTYRDLVDELKYEMGQDKAECTSLDANLNEQLVIIGEGKTKAMEMLAETISNIQEDSQEKTEKTEQYHELEAAYRKKMGECKMTMEEILYTNICAVRKIRDSLLTSSEVSPPEKIDDCDVEDWTPGDCSVDCDDTCPQDDPYKCGGWQTLTRGVVTEPNEYGVKCPALMMTKKCNQFKCAVDCGMSEWSGWSGCSAECEGGEQQRTRSILVKPANGGQDRVRHHPGGAGVQHRRLRPRLHPQRVGRLVAVHHGVRRGHAGERVKSVLVPIRALGKCPEKNHPDRLETQQCNTQECVGDEICIAKQDLIIAVDASGSLRESGFEVLRNFVANFTGRYQSTYYGAEAMHVGVIMFGNGEVNEDGTISKAEMVEPLTTDMAVVREKVLALTWQRGITNMAQAFSLAQKMFREGGREDAQSALMVITDGKPSMKFATSQQVEKLKEMNVHMYFAPIAEFPSRKFDVLKGWASEPWETNYERVPGLLALSNNFDMFGQRLVAKFCPNSFSPSQEKAKAEDKGYMLIHEYGYPDSACGMNYRMGVYATIEDCMLAVRDYAAMSSFSYVHSGRMLGTCYAETLEVTDELWASWSANLTAPECPNGGWTEDPYSDTFAINPSSVVDLSMEEDD</sequence>
<dbReference type="Pfam" id="PF00092">
    <property type="entry name" value="VWA"/>
    <property type="match status" value="1"/>
</dbReference>
<comment type="caution">
    <text evidence="9">The sequence shown here is derived from an EMBL/GenBank/DDBJ whole genome shotgun (WGS) entry which is preliminary data.</text>
</comment>
<evidence type="ECO:0000259" key="8">
    <source>
        <dbReference type="PROSITE" id="PS50234"/>
    </source>
</evidence>
<dbReference type="CDD" id="cd01450">
    <property type="entry name" value="vWFA_subfamily_ECM"/>
    <property type="match status" value="1"/>
</dbReference>
<evidence type="ECO:0000256" key="1">
    <source>
        <dbReference type="ARBA" id="ARBA00004613"/>
    </source>
</evidence>
<dbReference type="Proteomes" id="UP001189429">
    <property type="component" value="Unassembled WGS sequence"/>
</dbReference>
<keyword evidence="7" id="KW-0175">Coiled coil</keyword>
<dbReference type="PANTHER" id="PTHR22906">
    <property type="entry name" value="PROPERDIN"/>
    <property type="match status" value="1"/>
</dbReference>
<comment type="subcellular location">
    <subcellularLocation>
        <location evidence="1">Secreted</location>
    </subcellularLocation>
</comment>
<dbReference type="InterPro" id="IPR052065">
    <property type="entry name" value="Compl_asym_regulator"/>
</dbReference>
<evidence type="ECO:0000313" key="10">
    <source>
        <dbReference type="Proteomes" id="UP001189429"/>
    </source>
</evidence>
<dbReference type="SUPFAM" id="SSF53300">
    <property type="entry name" value="vWA-like"/>
    <property type="match status" value="1"/>
</dbReference>
<dbReference type="SMART" id="SM00327">
    <property type="entry name" value="VWA"/>
    <property type="match status" value="1"/>
</dbReference>
<dbReference type="SMART" id="SM00209">
    <property type="entry name" value="TSP1"/>
    <property type="match status" value="1"/>
</dbReference>
<dbReference type="PANTHER" id="PTHR22906:SF43">
    <property type="entry name" value="PROPERDIN"/>
    <property type="match status" value="1"/>
</dbReference>
<evidence type="ECO:0000256" key="7">
    <source>
        <dbReference type="SAM" id="Coils"/>
    </source>
</evidence>
<evidence type="ECO:0000256" key="5">
    <source>
        <dbReference type="ARBA" id="ARBA00023157"/>
    </source>
</evidence>
<protein>
    <recommendedName>
        <fullName evidence="8">VWFA domain-containing protein</fullName>
    </recommendedName>
</protein>
<dbReference type="PROSITE" id="PS50092">
    <property type="entry name" value="TSP1"/>
    <property type="match status" value="1"/>
</dbReference>
<dbReference type="InterPro" id="IPR036383">
    <property type="entry name" value="TSP1_rpt_sf"/>
</dbReference>
<keyword evidence="10" id="KW-1185">Reference proteome</keyword>
<evidence type="ECO:0000256" key="3">
    <source>
        <dbReference type="ARBA" id="ARBA00022729"/>
    </source>
</evidence>
<keyword evidence="2" id="KW-0964">Secreted</keyword>
<evidence type="ECO:0000256" key="4">
    <source>
        <dbReference type="ARBA" id="ARBA00022737"/>
    </source>
</evidence>
<accession>A0ABN9RTK8</accession>
<gene>
    <name evidence="9" type="ORF">PCOR1329_LOCUS23614</name>
</gene>
<dbReference type="Gene3D" id="2.20.100.10">
    <property type="entry name" value="Thrombospondin type-1 (TSP1) repeat"/>
    <property type="match status" value="1"/>
</dbReference>
<dbReference type="PROSITE" id="PS50234">
    <property type="entry name" value="VWFA"/>
    <property type="match status" value="1"/>
</dbReference>
<evidence type="ECO:0000256" key="6">
    <source>
        <dbReference type="ARBA" id="ARBA00023180"/>
    </source>
</evidence>
<feature type="coiled-coil region" evidence="7">
    <location>
        <begin position="351"/>
        <end position="381"/>
    </location>
</feature>
<dbReference type="Gene3D" id="3.40.50.410">
    <property type="entry name" value="von Willebrand factor, type A domain"/>
    <property type="match status" value="1"/>
</dbReference>
<evidence type="ECO:0000256" key="2">
    <source>
        <dbReference type="ARBA" id="ARBA00022525"/>
    </source>
</evidence>
<dbReference type="SUPFAM" id="SSF82895">
    <property type="entry name" value="TSP-1 type 1 repeat"/>
    <property type="match status" value="1"/>
</dbReference>
<dbReference type="InterPro" id="IPR036465">
    <property type="entry name" value="vWFA_dom_sf"/>
</dbReference>
<dbReference type="InterPro" id="IPR044004">
    <property type="entry name" value="TSP1_spondin_dom"/>
</dbReference>
<organism evidence="9 10">
    <name type="scientific">Prorocentrum cordatum</name>
    <dbReference type="NCBI Taxonomy" id="2364126"/>
    <lineage>
        <taxon>Eukaryota</taxon>
        <taxon>Sar</taxon>
        <taxon>Alveolata</taxon>
        <taxon>Dinophyceae</taxon>
        <taxon>Prorocentrales</taxon>
        <taxon>Prorocentraceae</taxon>
        <taxon>Prorocentrum</taxon>
    </lineage>
</organism>
<keyword evidence="4" id="KW-0677">Repeat</keyword>
<dbReference type="InterPro" id="IPR000884">
    <property type="entry name" value="TSP1_rpt"/>
</dbReference>
<dbReference type="InterPro" id="IPR002035">
    <property type="entry name" value="VWF_A"/>
</dbReference>